<proteinExistence type="predicted"/>
<dbReference type="EMBL" id="VMGK01000019">
    <property type="protein sequence ID" value="TSC92584.1"/>
    <property type="molecule type" value="Genomic_DNA"/>
</dbReference>
<dbReference type="GO" id="GO:0016787">
    <property type="term" value="F:hydrolase activity"/>
    <property type="evidence" value="ECO:0007669"/>
    <property type="project" value="UniProtKB-KW"/>
</dbReference>
<evidence type="ECO:0000313" key="4">
    <source>
        <dbReference type="Proteomes" id="UP000315689"/>
    </source>
</evidence>
<evidence type="ECO:0000256" key="1">
    <source>
        <dbReference type="ARBA" id="ARBA00022801"/>
    </source>
</evidence>
<name>A0A554LI92_9BACT</name>
<sequence length="206" mass="23458">MKTYFPRIIGLCKKLCHFRVSKFIFLIIVLAGLIIALVISGNNNSGAKWLPQIKKIAKKDISGFGLDIAKIDVWAPIIPQVDGYDEAIYLKAIEEGVAQFKDTKNPDENGNLLIFGHSEYYKDKPGDYKEVFKPLDKLEKGDPFNVYYQNKTFKYEIFESKKVGKSDWTIMDPTPEIPDDQTITLMTCWPPGTLDARWAVFAKQTP</sequence>
<dbReference type="InterPro" id="IPR023365">
    <property type="entry name" value="Sortase_dom-sf"/>
</dbReference>
<evidence type="ECO:0000313" key="3">
    <source>
        <dbReference type="EMBL" id="TSC92584.1"/>
    </source>
</evidence>
<accession>A0A554LI92</accession>
<evidence type="ECO:0000256" key="2">
    <source>
        <dbReference type="SAM" id="Phobius"/>
    </source>
</evidence>
<comment type="caution">
    <text evidence="3">The sequence shown here is derived from an EMBL/GenBank/DDBJ whole genome shotgun (WGS) entry which is preliminary data.</text>
</comment>
<keyword evidence="1" id="KW-0378">Hydrolase</keyword>
<reference evidence="3 4" key="1">
    <citation type="submission" date="2017-07" db="EMBL/GenBank/DDBJ databases">
        <title>Mechanisms for carbon and nitrogen cycling indicate functional differentiation within the Candidate Phyla Radiation.</title>
        <authorList>
            <person name="Danczak R.E."/>
            <person name="Johnston M.D."/>
            <person name="Kenah C."/>
            <person name="Slattery M."/>
            <person name="Wrighton K.C."/>
            <person name="Wilkins M.J."/>
        </authorList>
    </citation>
    <scope>NUCLEOTIDE SEQUENCE [LARGE SCALE GENOMIC DNA]</scope>
    <source>
        <strain evidence="3">Licking1014_7</strain>
    </source>
</reference>
<dbReference type="Pfam" id="PF04203">
    <property type="entry name" value="Sortase"/>
    <property type="match status" value="1"/>
</dbReference>
<dbReference type="NCBIfam" id="TIGR01076">
    <property type="entry name" value="sortase_fam"/>
    <property type="match status" value="1"/>
</dbReference>
<keyword evidence="2" id="KW-1133">Transmembrane helix</keyword>
<gene>
    <name evidence="3" type="ORF">CEN89_590</name>
</gene>
<keyword evidence="2" id="KW-0472">Membrane</keyword>
<dbReference type="AlphaFoldDB" id="A0A554LI92"/>
<dbReference type="Gene3D" id="2.40.260.10">
    <property type="entry name" value="Sortase"/>
    <property type="match status" value="1"/>
</dbReference>
<protein>
    <submittedName>
        <fullName evidence="3">Sortase family protein</fullName>
    </submittedName>
</protein>
<feature type="transmembrane region" description="Helical" evidence="2">
    <location>
        <begin position="20"/>
        <end position="39"/>
    </location>
</feature>
<dbReference type="SUPFAM" id="SSF63817">
    <property type="entry name" value="Sortase"/>
    <property type="match status" value="1"/>
</dbReference>
<dbReference type="Proteomes" id="UP000315689">
    <property type="component" value="Unassembled WGS sequence"/>
</dbReference>
<keyword evidence="2" id="KW-0812">Transmembrane</keyword>
<organism evidence="3 4">
    <name type="scientific">Candidatus Berkelbacteria bacterium Licking1014_7</name>
    <dbReference type="NCBI Taxonomy" id="2017147"/>
    <lineage>
        <taxon>Bacteria</taxon>
        <taxon>Candidatus Berkelbacteria</taxon>
    </lineage>
</organism>
<dbReference type="InterPro" id="IPR005754">
    <property type="entry name" value="Sortase"/>
</dbReference>